<feature type="domain" description="C2" evidence="11">
    <location>
        <begin position="795"/>
        <end position="929"/>
    </location>
</feature>
<reference evidence="13 14" key="1">
    <citation type="journal article" date="2019" name="Nat. Plants">
        <title>Stout camphor tree genome fills gaps in understanding of flowering plant genome evolution.</title>
        <authorList>
            <person name="Chaw S.M."/>
            <person name="Liu Y.C."/>
            <person name="Wu Y.W."/>
            <person name="Wang H.Y."/>
            <person name="Lin C.I."/>
            <person name="Wu C.S."/>
            <person name="Ke H.M."/>
            <person name="Chang L.Y."/>
            <person name="Hsu C.Y."/>
            <person name="Yang H.T."/>
            <person name="Sudianto E."/>
            <person name="Hsu M.H."/>
            <person name="Wu K.P."/>
            <person name="Wang L.N."/>
            <person name="Leebens-Mack J.H."/>
            <person name="Tsai I.J."/>
        </authorList>
    </citation>
    <scope>NUCLEOTIDE SEQUENCE [LARGE SCALE GENOMIC DNA]</scope>
    <source>
        <strain evidence="14">cv. Chaw 1501</strain>
        <tissue evidence="13">Young leaves</tissue>
    </source>
</reference>
<dbReference type="GO" id="GO:0009395">
    <property type="term" value="P:phospholipid catabolic process"/>
    <property type="evidence" value="ECO:0007669"/>
    <property type="project" value="TreeGrafter"/>
</dbReference>
<evidence type="ECO:0000256" key="3">
    <source>
        <dbReference type="ARBA" id="ARBA00010683"/>
    </source>
</evidence>
<evidence type="ECO:0000256" key="9">
    <source>
        <dbReference type="ARBA" id="ARBA00022963"/>
    </source>
</evidence>
<dbReference type="CDD" id="cd09139">
    <property type="entry name" value="PLDc_pPLD_like_1"/>
    <property type="match status" value="2"/>
</dbReference>
<dbReference type="Proteomes" id="UP000283530">
    <property type="component" value="Unassembled WGS sequence"/>
</dbReference>
<dbReference type="SUPFAM" id="SSF56024">
    <property type="entry name" value="Phospholipase D/nuclease"/>
    <property type="match status" value="4"/>
</dbReference>
<dbReference type="Pfam" id="PF00168">
    <property type="entry name" value="C2"/>
    <property type="match status" value="2"/>
</dbReference>
<dbReference type="GO" id="GO:0005886">
    <property type="term" value="C:plasma membrane"/>
    <property type="evidence" value="ECO:0007669"/>
    <property type="project" value="TreeGrafter"/>
</dbReference>
<keyword evidence="7" id="KW-0378">Hydrolase</keyword>
<evidence type="ECO:0000256" key="5">
    <source>
        <dbReference type="ARBA" id="ARBA00022723"/>
    </source>
</evidence>
<dbReference type="CDD" id="cd09142">
    <property type="entry name" value="PLDc_pPLD_like_2"/>
    <property type="match status" value="2"/>
</dbReference>
<evidence type="ECO:0000313" key="14">
    <source>
        <dbReference type="Proteomes" id="UP000283530"/>
    </source>
</evidence>
<comment type="catalytic activity">
    <reaction evidence="1">
        <text>a 1,2-diacyl-sn-glycero-3-phosphocholine + H2O = a 1,2-diacyl-sn-glycero-3-phosphate + choline + H(+)</text>
        <dbReference type="Rhea" id="RHEA:14445"/>
        <dbReference type="ChEBI" id="CHEBI:15354"/>
        <dbReference type="ChEBI" id="CHEBI:15377"/>
        <dbReference type="ChEBI" id="CHEBI:15378"/>
        <dbReference type="ChEBI" id="CHEBI:57643"/>
        <dbReference type="ChEBI" id="CHEBI:58608"/>
        <dbReference type="EC" id="3.1.4.4"/>
    </reaction>
</comment>
<dbReference type="PANTHER" id="PTHR18896:SF138">
    <property type="entry name" value="PHOSPHOLIPASE D"/>
    <property type="match status" value="1"/>
</dbReference>
<gene>
    <name evidence="13" type="ORF">CKAN_00381700</name>
</gene>
<dbReference type="GO" id="GO:0046872">
    <property type="term" value="F:metal ion binding"/>
    <property type="evidence" value="ECO:0007669"/>
    <property type="project" value="UniProtKB-KW"/>
</dbReference>
<feature type="domain" description="PLD phosphodiesterase" evidence="12">
    <location>
        <begin position="1454"/>
        <end position="1481"/>
    </location>
</feature>
<dbReference type="InterPro" id="IPR000008">
    <property type="entry name" value="C2_dom"/>
</dbReference>
<dbReference type="InterPro" id="IPR015679">
    <property type="entry name" value="PLipase_D_fam"/>
</dbReference>
<accession>A0A443NA62</accession>
<evidence type="ECO:0000256" key="6">
    <source>
        <dbReference type="ARBA" id="ARBA00022737"/>
    </source>
</evidence>
<feature type="domain" description="PLD phosphodiesterase" evidence="12">
    <location>
        <begin position="327"/>
        <end position="364"/>
    </location>
</feature>
<comment type="caution">
    <text evidence="13">The sequence shown here is derived from an EMBL/GenBank/DDBJ whole genome shotgun (WGS) entry which is preliminary data.</text>
</comment>
<evidence type="ECO:0000256" key="2">
    <source>
        <dbReference type="ARBA" id="ARBA00001913"/>
    </source>
</evidence>
<keyword evidence="9" id="KW-0442">Lipid degradation</keyword>
<dbReference type="SMART" id="SM00239">
    <property type="entry name" value="C2"/>
    <property type="match status" value="2"/>
</dbReference>
<dbReference type="Pfam" id="PF12357">
    <property type="entry name" value="PLD_C"/>
    <property type="match status" value="2"/>
</dbReference>
<evidence type="ECO:0000256" key="1">
    <source>
        <dbReference type="ARBA" id="ARBA00000798"/>
    </source>
</evidence>
<comment type="similarity">
    <text evidence="3">Belongs to the phospholipase D family. C2-PLD subfamily.</text>
</comment>
<evidence type="ECO:0000256" key="7">
    <source>
        <dbReference type="ARBA" id="ARBA00022801"/>
    </source>
</evidence>
<sequence length="1612" mass="183372">MEEAPQFIHGCLNASIFQARHLHHSIHAVALEVLEKTEEALHLHALPHSKLYATVDVGIARLARTREIEFHPKNPTWDESFHLYCAHTSPDVTISVKNHLPVSAEVIGRAKIPVSQILTGQPIEGWFDLFNDEGHKRHKAQIHIRLQFSDVSIDPCWNSGIKVPIFSGVPNVYFPQRTGCNVTLYQNSHLSNDYRPKIHLSGGLYHPPRLWEDLYNAIVEAKQFIYVAGWSVNVNITLVRDPDRMIPGAENVTIGELLKRKAEEGLTVLVMVWQDRTSLSLLGNAGLMKTHDEETKKYFEQTKVKCFLCPRNPDSSLTVVQHVEIGLEFTHHQKTVTLDGPVPGNDSVRQVVSFIGGIDLSDGRYDDDKNTIFRNLDTTYLNDFQQKNFPHADLQHGGPREPWHDVHSKLEGLAAWDVLTNFEQRWKKQAPEEFSSCLLNIRDDHIIVPDTSNYEAEESWNVQVFRSIDGASVVGFPSDPAEAAIMGLISGKDVTIDRSIQSGYIEAIRRAKRYIYIENQYFFGSCYGWSEDQDSGCLNLIPMEIAVKIASKIRAGERFAAYVVTPMWPEGVPEGQTVQAILHWNRLTMEMMYKIIAEAIEEKGLRGEAHPSDYLNFFCLANREVQHPGEYIPPQRPEPGTNYWNAQVNRRFLIYVHAKVMIVDDEYVIMGSANLNERSLGEGRDTEIAYGAFQPKHINESEGLARGLVYGYRMSLWYEHFMSHYEHHMHIFHEPQSVECVRTVKQISESLWEKYIGDEVIDLPGRLLPFPIRVSEDGSLSELPEDECFPDTRASVKGKKKDMEETPQFIHGCLNASIFQARHLHHSIHGVALEVLEKTEEVLHLHALPHSKLYATVDVGIARLARTRQIEFHPKNPAWDESFHLYCAHTSPDVTISVKNQLPVSAEVIGRAKIPVSQILTGQPIEGWFDLFNDEGHKRHKAQIHIRLQFSDVSIDPCWNSGIKVPIFSGVPNVYFPQRTGCNVTLYQNSHLSNDFRPKIHLSGGLYHPPRLWEDLYNAIVEAKQFIYVAGWSVNVNITLVRDPDRMIPGAENVTIGELLKRKAEEGLTVLVMVWQDRTSLSLLGNAGLMKTHDEETKKYFEQTKVKCFLCPRNPDSSLTVVQHVEIGLEFTHHQKTVTLDGPVPGNDSVRQVVSFIGGIDLSDGRYDDEKHTIFRNLDTTYLNDFQQKNFPHADLQHGGPREPWHDVHSKLEGLAAWDVLTNFEQRWKKQAPKEFSSCLLNIRDDPRIVPDTSNYEAEESWNVQVFRSIDGASVVGFPSDPAEAAIVGLISGKDVTIDRSIQSGYIEAIRRAKRYIYIENQYFFGSCYGWSEDQDSGCLNLIPMEIAVKIASKIRAGERFAAYVVTPMWPEGVPEGQTVQAILHWNRLTMEMMYKIIAEAIEEMGLRGEAHPSDYLNFFCLANREVQHPGEYIPPQRPEPGTNYWNAQVNRRFLIYVHAKVMIVDDEYVIMGSANLNERSLGEGRDTEIAYGAFQPKHINESEGLARGLVYGYRMSLWYEHFMSHYKHHMHIFHEPESVECVRTVKQISESLWEKYIGDEVIDLPGHLLPFPIRVSEDGSLSELPEDGCFPDTKASVKGKKSDVLPPILTT</sequence>
<dbReference type="SUPFAM" id="SSF49562">
    <property type="entry name" value="C2 domain (Calcium/lipid-binding domain, CaLB)"/>
    <property type="match status" value="2"/>
</dbReference>
<keyword evidence="14" id="KW-1185">Reference proteome</keyword>
<dbReference type="PROSITE" id="PS50035">
    <property type="entry name" value="PLD"/>
    <property type="match status" value="4"/>
</dbReference>
<dbReference type="Pfam" id="PF00614">
    <property type="entry name" value="PLDc"/>
    <property type="match status" value="2"/>
</dbReference>
<dbReference type="InterPro" id="IPR035892">
    <property type="entry name" value="C2_domain_sf"/>
</dbReference>
<evidence type="ECO:0000313" key="13">
    <source>
        <dbReference type="EMBL" id="RWR75437.1"/>
    </source>
</evidence>
<proteinExistence type="inferred from homology"/>
<feature type="domain" description="PLD phosphodiesterase" evidence="12">
    <location>
        <begin position="652"/>
        <end position="679"/>
    </location>
</feature>
<dbReference type="Gene3D" id="3.30.870.10">
    <property type="entry name" value="Endonuclease Chain A"/>
    <property type="match status" value="4"/>
</dbReference>
<feature type="domain" description="PLD phosphodiesterase" evidence="12">
    <location>
        <begin position="1129"/>
        <end position="1166"/>
    </location>
</feature>
<keyword evidence="6" id="KW-0677">Repeat</keyword>
<comment type="cofactor">
    <cofactor evidence="2">
        <name>Ca(2+)</name>
        <dbReference type="ChEBI" id="CHEBI:29108"/>
    </cofactor>
</comment>
<keyword evidence="10" id="KW-0443">Lipid metabolism</keyword>
<keyword evidence="5" id="KW-0479">Metal-binding</keyword>
<dbReference type="InterPro" id="IPR024632">
    <property type="entry name" value="PLipase_D_C"/>
</dbReference>
<dbReference type="InterPro" id="IPR001736">
    <property type="entry name" value="PLipase_D/transphosphatidylase"/>
</dbReference>
<evidence type="ECO:0000256" key="4">
    <source>
        <dbReference type="ARBA" id="ARBA00012027"/>
    </source>
</evidence>
<dbReference type="PROSITE" id="PS50004">
    <property type="entry name" value="C2"/>
    <property type="match status" value="2"/>
</dbReference>
<name>A0A443NA62_9MAGN</name>
<dbReference type="STRING" id="337451.A0A443NA62"/>
<protein>
    <recommendedName>
        <fullName evidence="4">phospholipase D</fullName>
        <ecNumber evidence="4">3.1.4.4</ecNumber>
    </recommendedName>
</protein>
<dbReference type="FunFam" id="3.30.870.10:FF:000025">
    <property type="entry name" value="Phospholipase D delta"/>
    <property type="match status" value="2"/>
</dbReference>
<evidence type="ECO:0000259" key="12">
    <source>
        <dbReference type="PROSITE" id="PS50035"/>
    </source>
</evidence>
<evidence type="ECO:0000256" key="8">
    <source>
        <dbReference type="ARBA" id="ARBA00022837"/>
    </source>
</evidence>
<dbReference type="EMBL" id="QPKB01000002">
    <property type="protein sequence ID" value="RWR75437.1"/>
    <property type="molecule type" value="Genomic_DNA"/>
</dbReference>
<keyword evidence="8" id="KW-0106">Calcium</keyword>
<dbReference type="Gene3D" id="2.60.40.150">
    <property type="entry name" value="C2 domain"/>
    <property type="match status" value="2"/>
</dbReference>
<dbReference type="SMART" id="SM00155">
    <property type="entry name" value="PLDc"/>
    <property type="match status" value="4"/>
</dbReference>
<feature type="domain" description="C2" evidence="11">
    <location>
        <begin position="1"/>
        <end position="127"/>
    </location>
</feature>
<dbReference type="EC" id="3.1.4.4" evidence="4"/>
<dbReference type="OrthoDB" id="14911at2759"/>
<evidence type="ECO:0000256" key="10">
    <source>
        <dbReference type="ARBA" id="ARBA00023098"/>
    </source>
</evidence>
<organism evidence="13 14">
    <name type="scientific">Cinnamomum micranthum f. kanehirae</name>
    <dbReference type="NCBI Taxonomy" id="337451"/>
    <lineage>
        <taxon>Eukaryota</taxon>
        <taxon>Viridiplantae</taxon>
        <taxon>Streptophyta</taxon>
        <taxon>Embryophyta</taxon>
        <taxon>Tracheophyta</taxon>
        <taxon>Spermatophyta</taxon>
        <taxon>Magnoliopsida</taxon>
        <taxon>Magnoliidae</taxon>
        <taxon>Laurales</taxon>
        <taxon>Lauraceae</taxon>
        <taxon>Cinnamomum</taxon>
    </lineage>
</organism>
<dbReference type="PANTHER" id="PTHR18896">
    <property type="entry name" value="PHOSPHOLIPASE D"/>
    <property type="match status" value="1"/>
</dbReference>
<evidence type="ECO:0000259" key="11">
    <source>
        <dbReference type="PROSITE" id="PS50004"/>
    </source>
</evidence>
<dbReference type="GO" id="GO:0004630">
    <property type="term" value="F:phospholipase D activity"/>
    <property type="evidence" value="ECO:0007669"/>
    <property type="project" value="UniProtKB-EC"/>
</dbReference>